<dbReference type="Gene3D" id="1.20.1740.10">
    <property type="entry name" value="Amino acid/polyamine transporter I"/>
    <property type="match status" value="1"/>
</dbReference>
<reference evidence="7 8" key="1">
    <citation type="submission" date="2014-03" db="EMBL/GenBank/DDBJ databases">
        <title>Genomics of Bifidobacteria.</title>
        <authorList>
            <person name="Ventura M."/>
            <person name="Milani C."/>
            <person name="Lugli G.A."/>
        </authorList>
    </citation>
    <scope>NUCLEOTIDE SEQUENCE [LARGE SCALE GENOMIC DNA]</scope>
    <source>
        <strain evidence="7 8">DSM 23969</strain>
    </source>
</reference>
<dbReference type="InterPro" id="IPR002293">
    <property type="entry name" value="AA/rel_permease1"/>
</dbReference>
<accession>A0A086ZRG1</accession>
<keyword evidence="5 6" id="KW-0472">Membrane</keyword>
<dbReference type="AlphaFoldDB" id="A0A086ZRG1"/>
<sequence>MSMHIFRTKSVEQTIAETGEAGRSLKRNLTWWDLSIMGVAVAVGAGIFSVGAQAAAFHAGPAVIISFLIAGIVCGAAVMCYAEFASMIPVAGSAYTFTYTTVGEIMAWVIGWDLILEMLMAGSVISKYWGVYLNDFMRLMGWNANTNLTFGSFHIDIAPIIIVAFFTTLLVFGTKIGARVDGAMTVLKIAIVFFVVIVGFFYVKASNFTPFIPPSEPASAVSGSMVAGEMTQPLWQFLTGMTPSIYGVPGILSGAALVFFAFIGFDVVATASEETINPKKNVPLGIGVGMALIIIMYMLVAIVTTGMVSYKDLAAQDSPSLATAFELVGANWAAKIISFGIVLGLATVVMVLLLGLTRVVFAMSRDGLLPRGLSKTGKHGTPAALQICVGVVVALVAALFDIGVLSDMVNIGTLSAFTLVALSVPIMRKKRPELPRAFKMPGNPWVPILIALANLWLMLNLSVLTWVRFLVWLVIGFCVYFGYSYRHARLGTGELDKELDDELAKAGGALRS</sequence>
<keyword evidence="2" id="KW-0813">Transport</keyword>
<feature type="transmembrane region" description="Helical" evidence="6">
    <location>
        <begin position="31"/>
        <end position="56"/>
    </location>
</feature>
<dbReference type="Proteomes" id="UP000029108">
    <property type="component" value="Unassembled WGS sequence"/>
</dbReference>
<feature type="transmembrane region" description="Helical" evidence="6">
    <location>
        <begin position="245"/>
        <end position="269"/>
    </location>
</feature>
<dbReference type="GO" id="GO:0015171">
    <property type="term" value="F:amino acid transmembrane transporter activity"/>
    <property type="evidence" value="ECO:0007669"/>
    <property type="project" value="TreeGrafter"/>
</dbReference>
<keyword evidence="3 6" id="KW-0812">Transmembrane</keyword>
<dbReference type="PANTHER" id="PTHR43243">
    <property type="entry name" value="INNER MEMBRANE TRANSPORTER YGJI-RELATED"/>
    <property type="match status" value="1"/>
</dbReference>
<feature type="transmembrane region" description="Helical" evidence="6">
    <location>
        <begin position="382"/>
        <end position="402"/>
    </location>
</feature>
<dbReference type="PIRSF" id="PIRSF006060">
    <property type="entry name" value="AA_transporter"/>
    <property type="match status" value="1"/>
</dbReference>
<feature type="transmembrane region" description="Helical" evidence="6">
    <location>
        <begin position="62"/>
        <end position="84"/>
    </location>
</feature>
<feature type="transmembrane region" description="Helical" evidence="6">
    <location>
        <begin position="440"/>
        <end position="459"/>
    </location>
</feature>
<feature type="transmembrane region" description="Helical" evidence="6">
    <location>
        <begin position="408"/>
        <end position="428"/>
    </location>
</feature>
<dbReference type="GO" id="GO:0016020">
    <property type="term" value="C:membrane"/>
    <property type="evidence" value="ECO:0007669"/>
    <property type="project" value="UniProtKB-SubCell"/>
</dbReference>
<protein>
    <submittedName>
        <fullName evidence="7">Amino acid permease</fullName>
    </submittedName>
</protein>
<gene>
    <name evidence="7" type="ORF">BBIA_2451</name>
</gene>
<comment type="caution">
    <text evidence="7">The sequence shown here is derived from an EMBL/GenBank/DDBJ whole genome shotgun (WGS) entry which is preliminary data.</text>
</comment>
<evidence type="ECO:0000256" key="5">
    <source>
        <dbReference type="ARBA" id="ARBA00023136"/>
    </source>
</evidence>
<feature type="transmembrane region" description="Helical" evidence="6">
    <location>
        <begin position="465"/>
        <end position="483"/>
    </location>
</feature>
<feature type="transmembrane region" description="Helical" evidence="6">
    <location>
        <begin position="185"/>
        <end position="203"/>
    </location>
</feature>
<name>A0A086ZRG1_9BIFI</name>
<dbReference type="EMBL" id="JGYN01000026">
    <property type="protein sequence ID" value="KFI49111.1"/>
    <property type="molecule type" value="Genomic_DNA"/>
</dbReference>
<keyword evidence="8" id="KW-1185">Reference proteome</keyword>
<dbReference type="eggNOG" id="COG0531">
    <property type="taxonomic scope" value="Bacteria"/>
</dbReference>
<feature type="transmembrane region" description="Helical" evidence="6">
    <location>
        <begin position="281"/>
        <end position="303"/>
    </location>
</feature>
<dbReference type="STRING" id="1437608.GCA_000771645_00325"/>
<organism evidence="7 8">
    <name type="scientific">Bifidobacterium biavatii DSM 23969</name>
    <dbReference type="NCBI Taxonomy" id="1437608"/>
    <lineage>
        <taxon>Bacteria</taxon>
        <taxon>Bacillati</taxon>
        <taxon>Actinomycetota</taxon>
        <taxon>Actinomycetes</taxon>
        <taxon>Bifidobacteriales</taxon>
        <taxon>Bifidobacteriaceae</taxon>
        <taxon>Bifidobacterium</taxon>
    </lineage>
</organism>
<proteinExistence type="predicted"/>
<evidence type="ECO:0000256" key="2">
    <source>
        <dbReference type="ARBA" id="ARBA00022448"/>
    </source>
</evidence>
<dbReference type="Pfam" id="PF13520">
    <property type="entry name" value="AA_permease_2"/>
    <property type="match status" value="1"/>
</dbReference>
<feature type="transmembrane region" description="Helical" evidence="6">
    <location>
        <begin position="150"/>
        <end position="173"/>
    </location>
</feature>
<dbReference type="PANTHER" id="PTHR43243:SF4">
    <property type="entry name" value="CATIONIC AMINO ACID TRANSPORTER 4"/>
    <property type="match status" value="1"/>
</dbReference>
<comment type="subcellular location">
    <subcellularLocation>
        <location evidence="1">Membrane</location>
        <topology evidence="1">Multi-pass membrane protein</topology>
    </subcellularLocation>
</comment>
<evidence type="ECO:0000256" key="4">
    <source>
        <dbReference type="ARBA" id="ARBA00022989"/>
    </source>
</evidence>
<feature type="transmembrane region" description="Helical" evidence="6">
    <location>
        <begin position="336"/>
        <end position="361"/>
    </location>
</feature>
<evidence type="ECO:0000256" key="3">
    <source>
        <dbReference type="ARBA" id="ARBA00022692"/>
    </source>
</evidence>
<evidence type="ECO:0000256" key="6">
    <source>
        <dbReference type="SAM" id="Phobius"/>
    </source>
</evidence>
<evidence type="ECO:0000313" key="7">
    <source>
        <dbReference type="EMBL" id="KFI49111.1"/>
    </source>
</evidence>
<evidence type="ECO:0000256" key="1">
    <source>
        <dbReference type="ARBA" id="ARBA00004141"/>
    </source>
</evidence>
<evidence type="ECO:0000313" key="8">
    <source>
        <dbReference type="Proteomes" id="UP000029108"/>
    </source>
</evidence>
<keyword evidence="4 6" id="KW-1133">Transmembrane helix</keyword>